<name>A0A1H9IXF3_9SPHI</name>
<dbReference type="InterPro" id="IPR013740">
    <property type="entry name" value="Redoxin"/>
</dbReference>
<dbReference type="InterPro" id="IPR013766">
    <property type="entry name" value="Thioredoxin_domain"/>
</dbReference>
<gene>
    <name evidence="7" type="ORF">SAMN04488023_101131</name>
</gene>
<dbReference type="EMBL" id="FOGG01000001">
    <property type="protein sequence ID" value="SEQ79260.1"/>
    <property type="molecule type" value="Genomic_DNA"/>
</dbReference>
<feature type="domain" description="Thioredoxin" evidence="6">
    <location>
        <begin position="246"/>
        <end position="393"/>
    </location>
</feature>
<keyword evidence="7" id="KW-0560">Oxidoreductase</keyword>
<keyword evidence="5" id="KW-0732">Signal</keyword>
<keyword evidence="4" id="KW-0676">Redox-active center</keyword>
<dbReference type="PROSITE" id="PS51352">
    <property type="entry name" value="THIOREDOXIN_2"/>
    <property type="match status" value="1"/>
</dbReference>
<dbReference type="PANTHER" id="PTHR42852:SF6">
    <property type="entry name" value="THIOL:DISULFIDE INTERCHANGE PROTEIN DSBE"/>
    <property type="match status" value="1"/>
</dbReference>
<dbReference type="PANTHER" id="PTHR42852">
    <property type="entry name" value="THIOL:DISULFIDE INTERCHANGE PROTEIN DSBE"/>
    <property type="match status" value="1"/>
</dbReference>
<protein>
    <submittedName>
        <fullName evidence="7">Glutathione peroxidase, house-cleaning role in reducing lipid peroxides</fullName>
    </submittedName>
</protein>
<comment type="subcellular location">
    <subcellularLocation>
        <location evidence="1">Cell envelope</location>
    </subcellularLocation>
</comment>
<evidence type="ECO:0000256" key="3">
    <source>
        <dbReference type="ARBA" id="ARBA00023157"/>
    </source>
</evidence>
<dbReference type="GO" id="GO:0017004">
    <property type="term" value="P:cytochrome complex assembly"/>
    <property type="evidence" value="ECO:0007669"/>
    <property type="project" value="UniProtKB-KW"/>
</dbReference>
<keyword evidence="7" id="KW-0575">Peroxidase</keyword>
<dbReference type="GO" id="GO:0004601">
    <property type="term" value="F:peroxidase activity"/>
    <property type="evidence" value="ECO:0007669"/>
    <property type="project" value="UniProtKB-KW"/>
</dbReference>
<dbReference type="Proteomes" id="UP000199572">
    <property type="component" value="Unassembled WGS sequence"/>
</dbReference>
<organism evidence="7 8">
    <name type="scientific">Pedobacter rhizosphaerae</name>
    <dbReference type="NCBI Taxonomy" id="390241"/>
    <lineage>
        <taxon>Bacteria</taxon>
        <taxon>Pseudomonadati</taxon>
        <taxon>Bacteroidota</taxon>
        <taxon>Sphingobacteriia</taxon>
        <taxon>Sphingobacteriales</taxon>
        <taxon>Sphingobacteriaceae</taxon>
        <taxon>Pedobacter</taxon>
    </lineage>
</organism>
<dbReference type="GO" id="GO:0030313">
    <property type="term" value="C:cell envelope"/>
    <property type="evidence" value="ECO:0007669"/>
    <property type="project" value="UniProtKB-SubCell"/>
</dbReference>
<evidence type="ECO:0000256" key="5">
    <source>
        <dbReference type="SAM" id="SignalP"/>
    </source>
</evidence>
<evidence type="ECO:0000259" key="6">
    <source>
        <dbReference type="PROSITE" id="PS51352"/>
    </source>
</evidence>
<dbReference type="STRING" id="390241.SAMN04488023_101131"/>
<accession>A0A1H9IXF3</accession>
<dbReference type="InterPro" id="IPR017937">
    <property type="entry name" value="Thioredoxin_CS"/>
</dbReference>
<dbReference type="PROSITE" id="PS00194">
    <property type="entry name" value="THIOREDOXIN_1"/>
    <property type="match status" value="1"/>
</dbReference>
<dbReference type="OrthoDB" id="750178at2"/>
<dbReference type="Pfam" id="PF08534">
    <property type="entry name" value="Redoxin"/>
    <property type="match status" value="1"/>
</dbReference>
<dbReference type="SUPFAM" id="SSF52833">
    <property type="entry name" value="Thioredoxin-like"/>
    <property type="match status" value="1"/>
</dbReference>
<evidence type="ECO:0000313" key="8">
    <source>
        <dbReference type="Proteomes" id="UP000199572"/>
    </source>
</evidence>
<feature type="chain" id="PRO_5011531554" evidence="5">
    <location>
        <begin position="23"/>
        <end position="394"/>
    </location>
</feature>
<dbReference type="RefSeq" id="WP_090879785.1">
    <property type="nucleotide sequence ID" value="NZ_FOGG01000001.1"/>
</dbReference>
<dbReference type="InterPro" id="IPR036249">
    <property type="entry name" value="Thioredoxin-like_sf"/>
</dbReference>
<keyword evidence="2" id="KW-0201">Cytochrome c-type biogenesis</keyword>
<sequence length="394" mass="43931">MKTFKSLLLAVLLLSFLPKIYAQNDSIQISGVLKGLGNKSVWISFSDDAGVSRSFKANGNNDAFKLKLPKLKQPSLARFDVSISRGMTATVNGQTIANPAPRLELFVFNQNITLSGEALYVHLAKVHGDEENNALANFKSSVYKEERRNYDNSLAMFNAKYHGGKAVKEDALMAEITANGKKVFEQQRNFIQGNPDALAAVFLLSRSQNIYTAGNYTKVWNSLSDKYKDHPLAKGIKAYVKKMSSTLDGAEAIDFERKDKDGNTIKLSNYKGKTVLLDFWGSWCGPCRASHPHLKTLYSRYKDKGFEIVAIAQEQGKNIEAAKKSWLKAIEEDQITWKHILNQEGIEKQDLVKSYNIIAFPTKILVNAEGKIVLRITSSATDDIDKALAKIYGF</sequence>
<evidence type="ECO:0000313" key="7">
    <source>
        <dbReference type="EMBL" id="SEQ79260.1"/>
    </source>
</evidence>
<keyword evidence="8" id="KW-1185">Reference proteome</keyword>
<dbReference type="CDD" id="cd02966">
    <property type="entry name" value="TlpA_like_family"/>
    <property type="match status" value="1"/>
</dbReference>
<keyword evidence="3" id="KW-1015">Disulfide bond</keyword>
<dbReference type="AlphaFoldDB" id="A0A1H9IXF3"/>
<proteinExistence type="predicted"/>
<dbReference type="InterPro" id="IPR050553">
    <property type="entry name" value="Thioredoxin_ResA/DsbE_sf"/>
</dbReference>
<reference evidence="8" key="1">
    <citation type="submission" date="2016-10" db="EMBL/GenBank/DDBJ databases">
        <authorList>
            <person name="Varghese N."/>
            <person name="Submissions S."/>
        </authorList>
    </citation>
    <scope>NUCLEOTIDE SEQUENCE [LARGE SCALE GENOMIC DNA]</scope>
    <source>
        <strain evidence="8">DSM 18610</strain>
    </source>
</reference>
<evidence type="ECO:0000256" key="1">
    <source>
        <dbReference type="ARBA" id="ARBA00004196"/>
    </source>
</evidence>
<feature type="signal peptide" evidence="5">
    <location>
        <begin position="1"/>
        <end position="22"/>
    </location>
</feature>
<dbReference type="Gene3D" id="3.40.30.10">
    <property type="entry name" value="Glutaredoxin"/>
    <property type="match status" value="1"/>
</dbReference>
<evidence type="ECO:0000256" key="4">
    <source>
        <dbReference type="ARBA" id="ARBA00023284"/>
    </source>
</evidence>
<evidence type="ECO:0000256" key="2">
    <source>
        <dbReference type="ARBA" id="ARBA00022748"/>
    </source>
</evidence>